<dbReference type="Gene3D" id="3.40.50.2000">
    <property type="entry name" value="Glycogen Phosphorylase B"/>
    <property type="match status" value="2"/>
</dbReference>
<dbReference type="RefSeq" id="WP_161036749.1">
    <property type="nucleotide sequence ID" value="NZ_WWCL01000004.1"/>
</dbReference>
<dbReference type="GO" id="GO:0016757">
    <property type="term" value="F:glycosyltransferase activity"/>
    <property type="evidence" value="ECO:0007669"/>
    <property type="project" value="UniProtKB-KW"/>
</dbReference>
<feature type="domain" description="Glycosyl transferase family 1" evidence="3">
    <location>
        <begin position="179"/>
        <end position="338"/>
    </location>
</feature>
<gene>
    <name evidence="5" type="ORF">GTP23_20285</name>
</gene>
<dbReference type="Proteomes" id="UP000444316">
    <property type="component" value="Unassembled WGS sequence"/>
</dbReference>
<dbReference type="EMBL" id="WWCL01000004">
    <property type="protein sequence ID" value="MYN47386.1"/>
    <property type="molecule type" value="Genomic_DNA"/>
</dbReference>
<evidence type="ECO:0000313" key="5">
    <source>
        <dbReference type="EMBL" id="MYN47386.1"/>
    </source>
</evidence>
<feature type="domain" description="Glycosyltransferase subfamily 4-like N-terminal" evidence="4">
    <location>
        <begin position="66"/>
        <end position="163"/>
    </location>
</feature>
<keyword evidence="6" id="KW-1185">Reference proteome</keyword>
<dbReference type="PANTHER" id="PTHR12526">
    <property type="entry name" value="GLYCOSYLTRANSFERASE"/>
    <property type="match status" value="1"/>
</dbReference>
<dbReference type="InterPro" id="IPR001296">
    <property type="entry name" value="Glyco_trans_1"/>
</dbReference>
<protein>
    <submittedName>
        <fullName evidence="5">Glycosyltransferase</fullName>
    </submittedName>
</protein>
<evidence type="ECO:0000256" key="1">
    <source>
        <dbReference type="ARBA" id="ARBA00022676"/>
    </source>
</evidence>
<dbReference type="PANTHER" id="PTHR12526:SF510">
    <property type="entry name" value="D-INOSITOL 3-PHOSPHATE GLYCOSYLTRANSFERASE"/>
    <property type="match status" value="1"/>
</dbReference>
<reference evidence="5" key="1">
    <citation type="submission" date="2019-12" db="EMBL/GenBank/DDBJ databases">
        <title>Novel species isolated from a subtropical stream in China.</title>
        <authorList>
            <person name="Lu H."/>
        </authorList>
    </citation>
    <scope>NUCLEOTIDE SEQUENCE [LARGE SCALE GENOMIC DNA]</scope>
    <source>
        <strain evidence="5">FT93W</strain>
    </source>
</reference>
<proteinExistence type="predicted"/>
<dbReference type="CDD" id="cd03801">
    <property type="entry name" value="GT4_PimA-like"/>
    <property type="match status" value="1"/>
</dbReference>
<evidence type="ECO:0000259" key="4">
    <source>
        <dbReference type="Pfam" id="PF13579"/>
    </source>
</evidence>
<evidence type="ECO:0000313" key="6">
    <source>
        <dbReference type="Proteomes" id="UP000444316"/>
    </source>
</evidence>
<evidence type="ECO:0000259" key="3">
    <source>
        <dbReference type="Pfam" id="PF00534"/>
    </source>
</evidence>
<keyword evidence="2 5" id="KW-0808">Transferase</keyword>
<dbReference type="Pfam" id="PF13579">
    <property type="entry name" value="Glyco_trans_4_4"/>
    <property type="match status" value="1"/>
</dbReference>
<sequence length="363" mass="40376">MKKTVMMLGPSTAAVSGVSTHLNQLFHSALAQQWELVQFQVGSEGRAESTLSKLWRFAISPLQFAVAICRLWPAIVHLNTSLEPKSYWRDIVYLLIAKLFGRRVLYQVHGGALPEQFFAGQPMRRWLLRRMLRLADAVVLLADIELQAYRQFDPRLVLSVIPNAIDLVPDPAGKEQQLQGPLTVAYVGRLARNKGIFELLDALALVRREGVALQLVIAGGGPDEAELRAAVERLALADQVRFAGPVFGKEKDELWARADVFGFPTYHREGLPYALLESMAARTVPLVCPVGAVPDVMQDGEHGVFVPPRDPAALAAALLRLERDRALLRRMGAAGRQRIEQAYTVERLARDFDAAYTRLCTEH</sequence>
<dbReference type="SUPFAM" id="SSF53756">
    <property type="entry name" value="UDP-Glycosyltransferase/glycogen phosphorylase"/>
    <property type="match status" value="1"/>
</dbReference>
<evidence type="ECO:0000256" key="2">
    <source>
        <dbReference type="ARBA" id="ARBA00022679"/>
    </source>
</evidence>
<accession>A0A845I672</accession>
<dbReference type="AlphaFoldDB" id="A0A845I672"/>
<dbReference type="Pfam" id="PF00534">
    <property type="entry name" value="Glycos_transf_1"/>
    <property type="match status" value="1"/>
</dbReference>
<dbReference type="InterPro" id="IPR028098">
    <property type="entry name" value="Glyco_trans_4-like_N"/>
</dbReference>
<name>A0A845I672_9BURK</name>
<organism evidence="5 6">
    <name type="scientific">Duganella fentianensis</name>
    <dbReference type="NCBI Taxonomy" id="2692177"/>
    <lineage>
        <taxon>Bacteria</taxon>
        <taxon>Pseudomonadati</taxon>
        <taxon>Pseudomonadota</taxon>
        <taxon>Betaproteobacteria</taxon>
        <taxon>Burkholderiales</taxon>
        <taxon>Oxalobacteraceae</taxon>
        <taxon>Telluria group</taxon>
        <taxon>Duganella</taxon>
    </lineage>
</organism>
<keyword evidence="1" id="KW-0328">Glycosyltransferase</keyword>
<comment type="caution">
    <text evidence="5">The sequence shown here is derived from an EMBL/GenBank/DDBJ whole genome shotgun (WGS) entry which is preliminary data.</text>
</comment>